<name>A0ABR4C3P0_9HELO</name>
<comment type="caution">
    <text evidence="1">The sequence shown here is derived from an EMBL/GenBank/DDBJ whole genome shotgun (WGS) entry which is preliminary data.</text>
</comment>
<sequence length="454" mass="50168">MSLTAKVVFVVKLGADRDDIVENLDDAVENLAREEALVKYWQKSAIKAELHKKTASLQLQWFDNSENPFAGMKLSSQPPDQWVARPGKKGGLKTELPVPERELGGDDLEIIVDTEGNLGLRAGFLSVRDLDIDSSGFNSDSSGDSYDSLQKRPLVYRVKRTNNVLVTRTPTKPIVSCQYTFQIAKYGIAKGFAPPLALLGIIPTPWDKSERLTEPVGWLMMIHTPTVLIADEDSSKENEIPDFSKARGTVAPKTIIEWLRSLSLETAVEIYNIILSKSRIAKKTKIITADESLIQALVRIDSGIRDGRWICAWADCTIVESHEAGKSHPRWQFDLNAQSRNSPARALRAVLTPPEWTVLNDLCPLTSDGRRQFRAAYHHVSYNAGLIRAIQPLPLDCGTGGSIGHDCDIVRGVLGWFSSACGILLSKKSPVYMGYERVRGTSMSLLRGLAGRSV</sequence>
<gene>
    <name evidence="1" type="ORF">VTL71DRAFT_4997</name>
</gene>
<accession>A0ABR4C3P0</accession>
<evidence type="ECO:0008006" key="3">
    <source>
        <dbReference type="Google" id="ProtNLM"/>
    </source>
</evidence>
<evidence type="ECO:0000313" key="1">
    <source>
        <dbReference type="EMBL" id="KAL2064503.1"/>
    </source>
</evidence>
<dbReference type="Proteomes" id="UP001595075">
    <property type="component" value="Unassembled WGS sequence"/>
</dbReference>
<protein>
    <recommendedName>
        <fullName evidence="3">Transposase</fullName>
    </recommendedName>
</protein>
<dbReference type="EMBL" id="JAZHXI010000014">
    <property type="protein sequence ID" value="KAL2064503.1"/>
    <property type="molecule type" value="Genomic_DNA"/>
</dbReference>
<reference evidence="1 2" key="1">
    <citation type="journal article" date="2024" name="Commun. Biol.">
        <title>Comparative genomic analysis of thermophilic fungi reveals convergent evolutionary adaptations and gene losses.</title>
        <authorList>
            <person name="Steindorff A.S."/>
            <person name="Aguilar-Pontes M.V."/>
            <person name="Robinson A.J."/>
            <person name="Andreopoulos B."/>
            <person name="LaButti K."/>
            <person name="Kuo A."/>
            <person name="Mondo S."/>
            <person name="Riley R."/>
            <person name="Otillar R."/>
            <person name="Haridas S."/>
            <person name="Lipzen A."/>
            <person name="Grimwood J."/>
            <person name="Schmutz J."/>
            <person name="Clum A."/>
            <person name="Reid I.D."/>
            <person name="Moisan M.C."/>
            <person name="Butler G."/>
            <person name="Nguyen T.T.M."/>
            <person name="Dewar K."/>
            <person name="Conant G."/>
            <person name="Drula E."/>
            <person name="Henrissat B."/>
            <person name="Hansel C."/>
            <person name="Singer S."/>
            <person name="Hutchinson M.I."/>
            <person name="de Vries R.P."/>
            <person name="Natvig D.O."/>
            <person name="Powell A.J."/>
            <person name="Tsang A."/>
            <person name="Grigoriev I.V."/>
        </authorList>
    </citation>
    <scope>NUCLEOTIDE SEQUENCE [LARGE SCALE GENOMIC DNA]</scope>
    <source>
        <strain evidence="1 2">CBS 494.80</strain>
    </source>
</reference>
<organism evidence="1 2">
    <name type="scientific">Oculimacula yallundae</name>
    <dbReference type="NCBI Taxonomy" id="86028"/>
    <lineage>
        <taxon>Eukaryota</taxon>
        <taxon>Fungi</taxon>
        <taxon>Dikarya</taxon>
        <taxon>Ascomycota</taxon>
        <taxon>Pezizomycotina</taxon>
        <taxon>Leotiomycetes</taxon>
        <taxon>Helotiales</taxon>
        <taxon>Ploettnerulaceae</taxon>
        <taxon>Oculimacula</taxon>
    </lineage>
</organism>
<proteinExistence type="predicted"/>
<keyword evidence="2" id="KW-1185">Reference proteome</keyword>
<evidence type="ECO:0000313" key="2">
    <source>
        <dbReference type="Proteomes" id="UP001595075"/>
    </source>
</evidence>